<proteinExistence type="predicted"/>
<keyword evidence="1" id="KW-1133">Transmembrane helix</keyword>
<keyword evidence="1" id="KW-0812">Transmembrane</keyword>
<name>A0AAN6NVH7_9PEZI</name>
<keyword evidence="1" id="KW-0472">Membrane</keyword>
<evidence type="ECO:0000313" key="3">
    <source>
        <dbReference type="Proteomes" id="UP001303222"/>
    </source>
</evidence>
<sequence length="79" mass="8551">MENEQQGALTIPATETVVAMFTTEAATTHTEPVGRAYVLVTVCLLVCVAICCARAIGQFWFSQSTKQDKATVARDHTDC</sequence>
<reference evidence="2" key="1">
    <citation type="journal article" date="2023" name="Mol. Phylogenet. Evol.">
        <title>Genome-scale phylogeny and comparative genomics of the fungal order Sordariales.</title>
        <authorList>
            <person name="Hensen N."/>
            <person name="Bonometti L."/>
            <person name="Westerberg I."/>
            <person name="Brannstrom I.O."/>
            <person name="Guillou S."/>
            <person name="Cros-Aarteil S."/>
            <person name="Calhoun S."/>
            <person name="Haridas S."/>
            <person name="Kuo A."/>
            <person name="Mondo S."/>
            <person name="Pangilinan J."/>
            <person name="Riley R."/>
            <person name="LaButti K."/>
            <person name="Andreopoulos B."/>
            <person name="Lipzen A."/>
            <person name="Chen C."/>
            <person name="Yan M."/>
            <person name="Daum C."/>
            <person name="Ng V."/>
            <person name="Clum A."/>
            <person name="Steindorff A."/>
            <person name="Ohm R.A."/>
            <person name="Martin F."/>
            <person name="Silar P."/>
            <person name="Natvig D.O."/>
            <person name="Lalanne C."/>
            <person name="Gautier V."/>
            <person name="Ament-Velasquez S.L."/>
            <person name="Kruys A."/>
            <person name="Hutchinson M.I."/>
            <person name="Powell A.J."/>
            <person name="Barry K."/>
            <person name="Miller A.N."/>
            <person name="Grigoriev I.V."/>
            <person name="Debuchy R."/>
            <person name="Gladieux P."/>
            <person name="Hiltunen Thoren M."/>
            <person name="Johannesson H."/>
        </authorList>
    </citation>
    <scope>NUCLEOTIDE SEQUENCE</scope>
    <source>
        <strain evidence="2">CBS 626.80</strain>
    </source>
</reference>
<accession>A0AAN6NVH7</accession>
<comment type="caution">
    <text evidence="2">The sequence shown here is derived from an EMBL/GenBank/DDBJ whole genome shotgun (WGS) entry which is preliminary data.</text>
</comment>
<dbReference type="AlphaFoldDB" id="A0AAN6NVH7"/>
<dbReference type="EMBL" id="MU859138">
    <property type="protein sequence ID" value="KAK3951824.1"/>
    <property type="molecule type" value="Genomic_DNA"/>
</dbReference>
<organism evidence="2 3">
    <name type="scientific">Pseudoneurospora amorphoporcata</name>
    <dbReference type="NCBI Taxonomy" id="241081"/>
    <lineage>
        <taxon>Eukaryota</taxon>
        <taxon>Fungi</taxon>
        <taxon>Dikarya</taxon>
        <taxon>Ascomycota</taxon>
        <taxon>Pezizomycotina</taxon>
        <taxon>Sordariomycetes</taxon>
        <taxon>Sordariomycetidae</taxon>
        <taxon>Sordariales</taxon>
        <taxon>Sordariaceae</taxon>
        <taxon>Pseudoneurospora</taxon>
    </lineage>
</organism>
<feature type="transmembrane region" description="Helical" evidence="1">
    <location>
        <begin position="36"/>
        <end position="56"/>
    </location>
</feature>
<dbReference type="Proteomes" id="UP001303222">
    <property type="component" value="Unassembled WGS sequence"/>
</dbReference>
<evidence type="ECO:0000256" key="1">
    <source>
        <dbReference type="SAM" id="Phobius"/>
    </source>
</evidence>
<gene>
    <name evidence="2" type="ORF">QBC32DRAFT_314510</name>
</gene>
<protein>
    <submittedName>
        <fullName evidence="2">Uncharacterized protein</fullName>
    </submittedName>
</protein>
<reference evidence="2" key="2">
    <citation type="submission" date="2023-06" db="EMBL/GenBank/DDBJ databases">
        <authorList>
            <consortium name="Lawrence Berkeley National Laboratory"/>
            <person name="Mondo S.J."/>
            <person name="Hensen N."/>
            <person name="Bonometti L."/>
            <person name="Westerberg I."/>
            <person name="Brannstrom I.O."/>
            <person name="Guillou S."/>
            <person name="Cros-Aarteil S."/>
            <person name="Calhoun S."/>
            <person name="Haridas S."/>
            <person name="Kuo A."/>
            <person name="Pangilinan J."/>
            <person name="Riley R."/>
            <person name="Labutti K."/>
            <person name="Andreopoulos B."/>
            <person name="Lipzen A."/>
            <person name="Chen C."/>
            <person name="Yanf M."/>
            <person name="Daum C."/>
            <person name="Ng V."/>
            <person name="Clum A."/>
            <person name="Steindorff A."/>
            <person name="Ohm R."/>
            <person name="Martin F."/>
            <person name="Silar P."/>
            <person name="Natvig D."/>
            <person name="Lalanne C."/>
            <person name="Gautier V."/>
            <person name="Ament-Velasquez S.L."/>
            <person name="Kruys A."/>
            <person name="Hutchinson M.I."/>
            <person name="Powell A.J."/>
            <person name="Barry K."/>
            <person name="Miller A.N."/>
            <person name="Grigoriev I.V."/>
            <person name="Debuchy R."/>
            <person name="Gladieux P."/>
            <person name="Thoren M.H."/>
            <person name="Johannesson H."/>
        </authorList>
    </citation>
    <scope>NUCLEOTIDE SEQUENCE</scope>
    <source>
        <strain evidence="2">CBS 626.80</strain>
    </source>
</reference>
<evidence type="ECO:0000313" key="2">
    <source>
        <dbReference type="EMBL" id="KAK3951824.1"/>
    </source>
</evidence>
<keyword evidence="3" id="KW-1185">Reference proteome</keyword>